<feature type="domain" description="Microcin J25-processing protein McjB C-terminal" evidence="1">
    <location>
        <begin position="35"/>
        <end position="142"/>
    </location>
</feature>
<dbReference type="Pfam" id="PF13471">
    <property type="entry name" value="Transglut_core3"/>
    <property type="match status" value="1"/>
</dbReference>
<dbReference type="InterPro" id="IPR053521">
    <property type="entry name" value="McjB-like"/>
</dbReference>
<dbReference type="RefSeq" id="WP_129444266.1">
    <property type="nucleotide sequence ID" value="NZ_CP035492.1"/>
</dbReference>
<dbReference type="OrthoDB" id="9812122at2"/>
<dbReference type="AlphaFoldDB" id="A0A4P6F078"/>
<organism evidence="2 3">
    <name type="scientific">Paenibacillus protaetiae</name>
    <dbReference type="NCBI Taxonomy" id="2509456"/>
    <lineage>
        <taxon>Bacteria</taxon>
        <taxon>Bacillati</taxon>
        <taxon>Bacillota</taxon>
        <taxon>Bacilli</taxon>
        <taxon>Bacillales</taxon>
        <taxon>Paenibacillaceae</taxon>
        <taxon>Paenibacillus</taxon>
    </lineage>
</organism>
<evidence type="ECO:0000259" key="1">
    <source>
        <dbReference type="Pfam" id="PF13471"/>
    </source>
</evidence>
<evidence type="ECO:0000313" key="2">
    <source>
        <dbReference type="EMBL" id="QAY68445.1"/>
    </source>
</evidence>
<gene>
    <name evidence="2" type="ORF">ET464_10375</name>
</gene>
<keyword evidence="3" id="KW-1185">Reference proteome</keyword>
<evidence type="ECO:0000313" key="3">
    <source>
        <dbReference type="Proteomes" id="UP000293568"/>
    </source>
</evidence>
<dbReference type="Proteomes" id="UP000293568">
    <property type="component" value="Chromosome"/>
</dbReference>
<dbReference type="EMBL" id="CP035492">
    <property type="protein sequence ID" value="QAY68445.1"/>
    <property type="molecule type" value="Genomic_DNA"/>
</dbReference>
<name>A0A4P6F078_9BACL</name>
<reference evidence="2 3" key="1">
    <citation type="submission" date="2019-01" db="EMBL/GenBank/DDBJ databases">
        <title>Genome sequencing of strain FW100M-2.</title>
        <authorList>
            <person name="Heo J."/>
            <person name="Kim S.-J."/>
            <person name="Kim J.-S."/>
            <person name="Hong S.-B."/>
            <person name="Kwon S.-W."/>
        </authorList>
    </citation>
    <scope>NUCLEOTIDE SEQUENCE [LARGE SCALE GENOMIC DNA]</scope>
    <source>
        <strain evidence="2 3">FW100M-2</strain>
    </source>
</reference>
<dbReference type="InterPro" id="IPR032708">
    <property type="entry name" value="McjB_C"/>
</dbReference>
<protein>
    <submittedName>
        <fullName evidence="2">Lasso peptide biosynthesis B2 protein</fullName>
    </submittedName>
</protein>
<proteinExistence type="predicted"/>
<dbReference type="KEGG" id="pprt:ET464_10375"/>
<accession>A0A4P6F078</accession>
<dbReference type="NCBIfam" id="NF033537">
    <property type="entry name" value="lasso_biosyn_B2"/>
    <property type="match status" value="1"/>
</dbReference>
<sequence length="163" mass="18745">MLRRLRRFNRYPFDLKLLFIEAFFYLAWGRVFKMVPFAKASSSLGERMTETSFDRAGAEQEIVLRKITKVLYTMSRYTWWESQCMVKAVAAQKMLERRGISSTLYMGSGRDDKGTMIAHAWLRSGSYYVTGNEQLERYAVVACFGKAAGGKKAASRNMQRASE</sequence>